<dbReference type="EMBL" id="UZAI01003997">
    <property type="protein sequence ID" value="VDO83679.1"/>
    <property type="molecule type" value="Genomic_DNA"/>
</dbReference>
<keyword evidence="2" id="KW-1185">Reference proteome</keyword>
<reference evidence="1 2" key="1">
    <citation type="submission" date="2018-11" db="EMBL/GenBank/DDBJ databases">
        <authorList>
            <consortium name="Pathogen Informatics"/>
        </authorList>
    </citation>
    <scope>NUCLEOTIDE SEQUENCE [LARGE SCALE GENOMIC DNA]</scope>
    <source>
        <strain evidence="1 2">Zambia</strain>
    </source>
</reference>
<dbReference type="AlphaFoldDB" id="A0A183LYI8"/>
<organism evidence="1 2">
    <name type="scientific">Schistosoma margrebowiei</name>
    <dbReference type="NCBI Taxonomy" id="48269"/>
    <lineage>
        <taxon>Eukaryota</taxon>
        <taxon>Metazoa</taxon>
        <taxon>Spiralia</taxon>
        <taxon>Lophotrochozoa</taxon>
        <taxon>Platyhelminthes</taxon>
        <taxon>Trematoda</taxon>
        <taxon>Digenea</taxon>
        <taxon>Strigeidida</taxon>
        <taxon>Schistosomatoidea</taxon>
        <taxon>Schistosomatidae</taxon>
        <taxon>Schistosoma</taxon>
    </lineage>
</organism>
<dbReference type="Proteomes" id="UP000277204">
    <property type="component" value="Unassembled WGS sequence"/>
</dbReference>
<protein>
    <submittedName>
        <fullName evidence="1">Uncharacterized protein</fullName>
    </submittedName>
</protein>
<sequence>MSDELGRAESIIFLLNLKDVVFYPQVLPVLLALVYQSLIDGELSMHKSNRISTSSGIMCHSSPTDNYGSLIK</sequence>
<proteinExistence type="predicted"/>
<evidence type="ECO:0000313" key="1">
    <source>
        <dbReference type="EMBL" id="VDO83679.1"/>
    </source>
</evidence>
<evidence type="ECO:0000313" key="2">
    <source>
        <dbReference type="Proteomes" id="UP000277204"/>
    </source>
</evidence>
<accession>A0A183LYI8</accession>
<gene>
    <name evidence="1" type="ORF">SMRZ_LOCUS8865</name>
</gene>
<name>A0A183LYI8_9TREM</name>